<accession>A0AAJ7BIC8</accession>
<dbReference type="GeneID" id="107263742"/>
<feature type="region of interest" description="Disordered" evidence="5">
    <location>
        <begin position="689"/>
        <end position="722"/>
    </location>
</feature>
<evidence type="ECO:0000313" key="7">
    <source>
        <dbReference type="RefSeq" id="XP_015586757.1"/>
    </source>
</evidence>
<sequence length="722" mass="83417">MAVKKPNKRARVVPKHKRPREIRKFKIQQKDEPVTQTKNRKTLVVAQEIKFAKLLAGNDKKVRDKVLKNLKKWLVVRSKSSFAFTEEDFMRLWKGLFYCMWMSDKPLIQEELAESLSKIVHCFDYMETALLYTKCALKTLSIEWFGIDQYRVDKFEMLVRRIIRQTFEMCKKRTWSRDWVKGVEQILESLLIDAKTPLGFTLHLTELYMEELSKVSCGHILPEVVTELVRPFAVQLAVINDERQISHVVRHIFQYLLFQSDVGMEYLAKFQAWKEAGFPGGDIDSMQKLEISAEEVNEDTNSDVENDKNDEDQAEVIKPLDPRAGRVDVELPQIPFDARAIANTIVQYRFHPSSTTKTRKQILRLTRQFNELADGKMPLGLKKVKLPQSPKAEIDPNLAATRLIQFERDLYSDTIKGKRKKKRNVEFSEKNMEENNTDSHDDNIELSSETESDDNFDIITEDIPKKKQKVESTKQKSRKSIGQNGEEFDVLKTEDVKQKNHKRLSKKERQMNKQGIYTKKNNVLHVEQRYIDKESKAKKNNCDIMQTDGGFSIEIEDGMDDFGNFVNSLTPVKAKKTKKENSPSNWIIVETDDPPTPTAQLRSNITEVNKNYMSATESSTILPSTSNTEVKELLEPSPKLHKLSPQKVIELNWKPENGVSSPKKRVKIVLQRNTAQHTSEYMKQLQQSPAIPYDANRKPPAGVLKPSPLPSPVNPFYKRKNC</sequence>
<proteinExistence type="inferred from homology"/>
<dbReference type="PANTHER" id="PTHR13026:SF0">
    <property type="entry name" value="RIBOSOMAL RNA PROCESSING 1B"/>
    <property type="match status" value="1"/>
</dbReference>
<feature type="compositionally biased region" description="Acidic residues" evidence="5">
    <location>
        <begin position="448"/>
        <end position="460"/>
    </location>
</feature>
<keyword evidence="4" id="KW-0539">Nucleus</keyword>
<dbReference type="KEGG" id="ccin:107263742"/>
<comment type="similarity">
    <text evidence="2">Belongs to the RRP1 family.</text>
</comment>
<dbReference type="Pfam" id="PF05997">
    <property type="entry name" value="Nop52"/>
    <property type="match status" value="1"/>
</dbReference>
<dbReference type="GO" id="GO:0005634">
    <property type="term" value="C:nucleus"/>
    <property type="evidence" value="ECO:0007669"/>
    <property type="project" value="UniProtKB-SubCell"/>
</dbReference>
<keyword evidence="3" id="KW-0698">rRNA processing</keyword>
<dbReference type="InterPro" id="IPR010301">
    <property type="entry name" value="RRP1"/>
</dbReference>
<feature type="compositionally biased region" description="Basic and acidic residues" evidence="5">
    <location>
        <begin position="424"/>
        <end position="443"/>
    </location>
</feature>
<dbReference type="AlphaFoldDB" id="A0AAJ7BIC8"/>
<evidence type="ECO:0000313" key="6">
    <source>
        <dbReference type="Proteomes" id="UP000694920"/>
    </source>
</evidence>
<evidence type="ECO:0000256" key="5">
    <source>
        <dbReference type="SAM" id="MobiDB-lite"/>
    </source>
</evidence>
<dbReference type="CTD" id="44391"/>
<evidence type="ECO:0000256" key="4">
    <source>
        <dbReference type="ARBA" id="ARBA00023242"/>
    </source>
</evidence>
<feature type="compositionally biased region" description="Basic and acidic residues" evidence="5">
    <location>
        <begin position="462"/>
        <end position="474"/>
    </location>
</feature>
<protein>
    <submittedName>
        <fullName evidence="7">Ribosomal RNA processing protein 1 homolog</fullName>
    </submittedName>
</protein>
<comment type="subcellular location">
    <subcellularLocation>
        <location evidence="1">Nucleus</location>
    </subcellularLocation>
</comment>
<evidence type="ECO:0000256" key="1">
    <source>
        <dbReference type="ARBA" id="ARBA00004123"/>
    </source>
</evidence>
<dbReference type="RefSeq" id="XP_015586757.1">
    <property type="nucleotide sequence ID" value="XM_015731271.2"/>
</dbReference>
<reference evidence="7" key="1">
    <citation type="submission" date="2025-08" db="UniProtKB">
        <authorList>
            <consortium name="RefSeq"/>
        </authorList>
    </citation>
    <scope>IDENTIFICATION</scope>
</reference>
<keyword evidence="6" id="KW-1185">Reference proteome</keyword>
<dbReference type="GO" id="GO:0030688">
    <property type="term" value="C:preribosome, small subunit precursor"/>
    <property type="evidence" value="ECO:0007669"/>
    <property type="project" value="InterPro"/>
</dbReference>
<evidence type="ECO:0000256" key="2">
    <source>
        <dbReference type="ARBA" id="ARBA00006374"/>
    </source>
</evidence>
<organism evidence="6 7">
    <name type="scientific">Cephus cinctus</name>
    <name type="common">Wheat stem sawfly</name>
    <dbReference type="NCBI Taxonomy" id="211228"/>
    <lineage>
        <taxon>Eukaryota</taxon>
        <taxon>Metazoa</taxon>
        <taxon>Ecdysozoa</taxon>
        <taxon>Arthropoda</taxon>
        <taxon>Hexapoda</taxon>
        <taxon>Insecta</taxon>
        <taxon>Pterygota</taxon>
        <taxon>Neoptera</taxon>
        <taxon>Endopterygota</taxon>
        <taxon>Hymenoptera</taxon>
        <taxon>Cephoidea</taxon>
        <taxon>Cephidae</taxon>
        <taxon>Cephus</taxon>
    </lineage>
</organism>
<name>A0AAJ7BIC8_CEPCN</name>
<evidence type="ECO:0000256" key="3">
    <source>
        <dbReference type="ARBA" id="ARBA00022552"/>
    </source>
</evidence>
<dbReference type="PANTHER" id="PTHR13026">
    <property type="entry name" value="NNP-1 PROTEIN NOVEL NUCLEAR PROTEIN 1 NOP52"/>
    <property type="match status" value="1"/>
</dbReference>
<feature type="region of interest" description="Disordered" evidence="5">
    <location>
        <begin position="417"/>
        <end position="485"/>
    </location>
</feature>
<dbReference type="Proteomes" id="UP000694920">
    <property type="component" value="Unplaced"/>
</dbReference>
<dbReference type="GO" id="GO:0006364">
    <property type="term" value="P:rRNA processing"/>
    <property type="evidence" value="ECO:0007669"/>
    <property type="project" value="UniProtKB-KW"/>
</dbReference>
<gene>
    <name evidence="7" type="primary">LOC107263742</name>
</gene>